<accession>A0A174UPT6</accession>
<name>A0A174UPT6_BACT4</name>
<gene>
    <name evidence="1" type="ORF">ERS852557_03079</name>
</gene>
<evidence type="ECO:0000313" key="1">
    <source>
        <dbReference type="EMBL" id="CUQ22881.1"/>
    </source>
</evidence>
<sequence>MTTGRRHIINEDNGGWAVFRTRRWGERDYKSDRQKCMRKKLGKTLRTRLKREVKVMIKKEMED</sequence>
<dbReference type="EMBL" id="CZBI01000004">
    <property type="protein sequence ID" value="CUQ22881.1"/>
    <property type="molecule type" value="Genomic_DNA"/>
</dbReference>
<reference evidence="1 2" key="1">
    <citation type="submission" date="2015-09" db="EMBL/GenBank/DDBJ databases">
        <authorList>
            <consortium name="Pathogen Informatics"/>
        </authorList>
    </citation>
    <scope>NUCLEOTIDE SEQUENCE [LARGE SCALE GENOMIC DNA]</scope>
    <source>
        <strain evidence="1 2">2789STDY5834945</strain>
    </source>
</reference>
<dbReference type="Proteomes" id="UP000095541">
    <property type="component" value="Unassembled WGS sequence"/>
</dbReference>
<dbReference type="RefSeq" id="WP_055219862.1">
    <property type="nucleotide sequence ID" value="NZ_CZBI01000004.1"/>
</dbReference>
<proteinExistence type="predicted"/>
<protein>
    <submittedName>
        <fullName evidence="1">Uncharacterized protein</fullName>
    </submittedName>
</protein>
<organism evidence="1 2">
    <name type="scientific">Bacteroides thetaiotaomicron</name>
    <dbReference type="NCBI Taxonomy" id="818"/>
    <lineage>
        <taxon>Bacteria</taxon>
        <taxon>Pseudomonadati</taxon>
        <taxon>Bacteroidota</taxon>
        <taxon>Bacteroidia</taxon>
        <taxon>Bacteroidales</taxon>
        <taxon>Bacteroidaceae</taxon>
        <taxon>Bacteroides</taxon>
    </lineage>
</organism>
<dbReference type="AlphaFoldDB" id="A0A174UPT6"/>
<evidence type="ECO:0000313" key="2">
    <source>
        <dbReference type="Proteomes" id="UP000095541"/>
    </source>
</evidence>